<dbReference type="EMBL" id="CP062983">
    <property type="protein sequence ID" value="QPC80804.1"/>
    <property type="molecule type" value="Genomic_DNA"/>
</dbReference>
<dbReference type="PANTHER" id="PTHR46401:SF2">
    <property type="entry name" value="GLYCOSYLTRANSFERASE WBBK-RELATED"/>
    <property type="match status" value="1"/>
</dbReference>
<dbReference type="KEGG" id="pmet:G4Y79_13915"/>
<evidence type="ECO:0000256" key="1">
    <source>
        <dbReference type="ARBA" id="ARBA00022679"/>
    </source>
</evidence>
<dbReference type="Gene3D" id="3.40.50.2000">
    <property type="entry name" value="Glycogen Phosphorylase B"/>
    <property type="match status" value="2"/>
</dbReference>
<dbReference type="InterPro" id="IPR001296">
    <property type="entry name" value="Glyco_trans_1"/>
</dbReference>
<organism evidence="4 5">
    <name type="scientific">Phototrophicus methaneseepsis</name>
    <dbReference type="NCBI Taxonomy" id="2710758"/>
    <lineage>
        <taxon>Bacteria</taxon>
        <taxon>Bacillati</taxon>
        <taxon>Chloroflexota</taxon>
        <taxon>Candidatus Thermofontia</taxon>
        <taxon>Phototrophicales</taxon>
        <taxon>Phototrophicaceae</taxon>
        <taxon>Phototrophicus</taxon>
    </lineage>
</organism>
<sequence length="366" mass="41132">MNKIGIDARLLAYRDGGISTYIRSLAQAFSDDEGPLNITLFAHRKAAERITPNLAEKKLITPPHNRFEQIALSIELLPHQLDVFHSPDFIPPLRGAKRHVITVHDLTFLHYPQYLTANARRYYNDKIDWACHHADHILAVSSSARDDLMTLLNIPESKITVQPHGVDPRFRPLSKEACHPVQEALHLPDDYILHVGTYEPRKNIIGLLTAYKALLAQMPDAPPVVLVGRPGWLFEETQTQIAALDIDEHILWRMNVTDEQLPAVYNLARVLAAPSFYEGFGLPLLEAMACGTVPIASDRSAFPEVMGDVGLRFDPEDSDAIAEALRIALTDDAWYQDMCQRAIQRASSYTWANSAEIARRVYTSLL</sequence>
<gene>
    <name evidence="4" type="ORF">G4Y79_13915</name>
</gene>
<keyword evidence="5" id="KW-1185">Reference proteome</keyword>
<dbReference type="SUPFAM" id="SSF53756">
    <property type="entry name" value="UDP-Glycosyltransferase/glycogen phosphorylase"/>
    <property type="match status" value="1"/>
</dbReference>
<dbReference type="PANTHER" id="PTHR46401">
    <property type="entry name" value="GLYCOSYLTRANSFERASE WBBK-RELATED"/>
    <property type="match status" value="1"/>
</dbReference>
<accession>A0A7S8ICY6</accession>
<dbReference type="Proteomes" id="UP000594468">
    <property type="component" value="Chromosome"/>
</dbReference>
<proteinExistence type="predicted"/>
<dbReference type="RefSeq" id="WP_195168879.1">
    <property type="nucleotide sequence ID" value="NZ_CP062983.1"/>
</dbReference>
<evidence type="ECO:0000313" key="4">
    <source>
        <dbReference type="EMBL" id="QPC80804.1"/>
    </source>
</evidence>
<reference evidence="4 5" key="1">
    <citation type="submission" date="2020-02" db="EMBL/GenBank/DDBJ databases">
        <authorList>
            <person name="Zheng R.K."/>
            <person name="Sun C.M."/>
        </authorList>
    </citation>
    <scope>NUCLEOTIDE SEQUENCE [LARGE SCALE GENOMIC DNA]</scope>
    <source>
        <strain evidence="5">rifampicinis</strain>
    </source>
</reference>
<keyword evidence="1 4" id="KW-0808">Transferase</keyword>
<evidence type="ECO:0000313" key="5">
    <source>
        <dbReference type="Proteomes" id="UP000594468"/>
    </source>
</evidence>
<dbReference type="GO" id="GO:0009103">
    <property type="term" value="P:lipopolysaccharide biosynthetic process"/>
    <property type="evidence" value="ECO:0007669"/>
    <property type="project" value="TreeGrafter"/>
</dbReference>
<protein>
    <submittedName>
        <fullName evidence="4">Glycosyltransferase family 4 protein</fullName>
    </submittedName>
</protein>
<dbReference type="InterPro" id="IPR028098">
    <property type="entry name" value="Glyco_trans_4-like_N"/>
</dbReference>
<feature type="domain" description="Glycosyltransferase subfamily 4-like N-terminal" evidence="3">
    <location>
        <begin position="16"/>
        <end position="169"/>
    </location>
</feature>
<evidence type="ECO:0000259" key="3">
    <source>
        <dbReference type="Pfam" id="PF13439"/>
    </source>
</evidence>
<dbReference type="GO" id="GO:0016757">
    <property type="term" value="F:glycosyltransferase activity"/>
    <property type="evidence" value="ECO:0007669"/>
    <property type="project" value="InterPro"/>
</dbReference>
<evidence type="ECO:0000259" key="2">
    <source>
        <dbReference type="Pfam" id="PF00534"/>
    </source>
</evidence>
<dbReference type="Pfam" id="PF13439">
    <property type="entry name" value="Glyco_transf_4"/>
    <property type="match status" value="1"/>
</dbReference>
<dbReference type="AlphaFoldDB" id="A0A7S8ICY6"/>
<dbReference type="Pfam" id="PF00534">
    <property type="entry name" value="Glycos_transf_1"/>
    <property type="match status" value="1"/>
</dbReference>
<dbReference type="CDD" id="cd03809">
    <property type="entry name" value="GT4_MtfB-like"/>
    <property type="match status" value="1"/>
</dbReference>
<name>A0A7S8ICY6_9CHLR</name>
<feature type="domain" description="Glycosyl transferase family 1" evidence="2">
    <location>
        <begin position="187"/>
        <end position="345"/>
    </location>
</feature>